<evidence type="ECO:0000256" key="2">
    <source>
        <dbReference type="ARBA" id="ARBA00022723"/>
    </source>
</evidence>
<dbReference type="PANTHER" id="PTHR46481:SF10">
    <property type="entry name" value="ZINC FINGER BED DOMAIN-CONTAINING PROTEIN 39"/>
    <property type="match status" value="1"/>
</dbReference>
<accession>A0A9Q3K886</accession>
<gene>
    <name evidence="6" type="ORF">O181_116119</name>
</gene>
<protein>
    <submittedName>
        <fullName evidence="6">Uncharacterized protein</fullName>
    </submittedName>
</protein>
<dbReference type="GO" id="GO:0008270">
    <property type="term" value="F:zinc ion binding"/>
    <property type="evidence" value="ECO:0007669"/>
    <property type="project" value="UniProtKB-KW"/>
</dbReference>
<dbReference type="Proteomes" id="UP000765509">
    <property type="component" value="Unassembled WGS sequence"/>
</dbReference>
<organism evidence="6 7">
    <name type="scientific">Austropuccinia psidii MF-1</name>
    <dbReference type="NCBI Taxonomy" id="1389203"/>
    <lineage>
        <taxon>Eukaryota</taxon>
        <taxon>Fungi</taxon>
        <taxon>Dikarya</taxon>
        <taxon>Basidiomycota</taxon>
        <taxon>Pucciniomycotina</taxon>
        <taxon>Pucciniomycetes</taxon>
        <taxon>Pucciniales</taxon>
        <taxon>Sphaerophragmiaceae</taxon>
        <taxon>Austropuccinia</taxon>
    </lineage>
</organism>
<dbReference type="GO" id="GO:0005634">
    <property type="term" value="C:nucleus"/>
    <property type="evidence" value="ECO:0007669"/>
    <property type="project" value="UniProtKB-SubCell"/>
</dbReference>
<dbReference type="SUPFAM" id="SSF53098">
    <property type="entry name" value="Ribonuclease H-like"/>
    <property type="match status" value="1"/>
</dbReference>
<keyword evidence="2" id="KW-0479">Metal-binding</keyword>
<keyword evidence="7" id="KW-1185">Reference proteome</keyword>
<evidence type="ECO:0000256" key="1">
    <source>
        <dbReference type="ARBA" id="ARBA00004123"/>
    </source>
</evidence>
<name>A0A9Q3K886_9BASI</name>
<keyword evidence="4" id="KW-0862">Zinc</keyword>
<evidence type="ECO:0000313" key="6">
    <source>
        <dbReference type="EMBL" id="MBW0576404.1"/>
    </source>
</evidence>
<dbReference type="PANTHER" id="PTHR46481">
    <property type="entry name" value="ZINC FINGER BED DOMAIN-CONTAINING PROTEIN 4"/>
    <property type="match status" value="1"/>
</dbReference>
<keyword evidence="5" id="KW-0539">Nucleus</keyword>
<dbReference type="InterPro" id="IPR052035">
    <property type="entry name" value="ZnF_BED_domain_contain"/>
</dbReference>
<sequence length="132" mass="14566">MAQEIKAISPTYSFKSQAIRCMVHTIHLAVHDDINALASNGTSTSTNTKLSKAASPMDIASLVDPPDGIYSNYNSIISQITQLASYLNQSPQRPEKFVAIVKLIYVEEKPSNAVLLLSHVVTRWNSIYEMLV</sequence>
<comment type="caution">
    <text evidence="6">The sequence shown here is derived from an EMBL/GenBank/DDBJ whole genome shotgun (WGS) entry which is preliminary data.</text>
</comment>
<dbReference type="AlphaFoldDB" id="A0A9Q3K886"/>
<evidence type="ECO:0000256" key="4">
    <source>
        <dbReference type="ARBA" id="ARBA00022833"/>
    </source>
</evidence>
<evidence type="ECO:0000313" key="7">
    <source>
        <dbReference type="Proteomes" id="UP000765509"/>
    </source>
</evidence>
<dbReference type="OrthoDB" id="2790258at2759"/>
<reference evidence="6" key="1">
    <citation type="submission" date="2021-03" db="EMBL/GenBank/DDBJ databases">
        <title>Draft genome sequence of rust myrtle Austropuccinia psidii MF-1, a brazilian biotype.</title>
        <authorList>
            <person name="Quecine M.C."/>
            <person name="Pachon D.M.R."/>
            <person name="Bonatelli M.L."/>
            <person name="Correr F.H."/>
            <person name="Franceschini L.M."/>
            <person name="Leite T.F."/>
            <person name="Margarido G.R.A."/>
            <person name="Almeida C.A."/>
            <person name="Ferrarezi J.A."/>
            <person name="Labate C.A."/>
        </authorList>
    </citation>
    <scope>NUCLEOTIDE SEQUENCE</scope>
    <source>
        <strain evidence="6">MF-1</strain>
    </source>
</reference>
<evidence type="ECO:0000256" key="5">
    <source>
        <dbReference type="ARBA" id="ARBA00023242"/>
    </source>
</evidence>
<proteinExistence type="predicted"/>
<dbReference type="InterPro" id="IPR012337">
    <property type="entry name" value="RNaseH-like_sf"/>
</dbReference>
<evidence type="ECO:0000256" key="3">
    <source>
        <dbReference type="ARBA" id="ARBA00022771"/>
    </source>
</evidence>
<comment type="subcellular location">
    <subcellularLocation>
        <location evidence="1">Nucleus</location>
    </subcellularLocation>
</comment>
<dbReference type="EMBL" id="AVOT02098310">
    <property type="protein sequence ID" value="MBW0576404.1"/>
    <property type="molecule type" value="Genomic_DNA"/>
</dbReference>
<keyword evidence="3" id="KW-0863">Zinc-finger</keyword>